<dbReference type="EMBL" id="LKAJ02000001">
    <property type="protein sequence ID" value="MCS5711494.1"/>
    <property type="molecule type" value="Genomic_DNA"/>
</dbReference>
<dbReference type="RefSeq" id="WP_075065946.1">
    <property type="nucleotide sequence ID" value="NZ_LKAJ02000001.1"/>
</dbReference>
<gene>
    <name evidence="1" type="ORF">HT99x_008605</name>
</gene>
<evidence type="ECO:0000313" key="2">
    <source>
        <dbReference type="Proteomes" id="UP000051497"/>
    </source>
</evidence>
<dbReference type="NCBIfam" id="TIGR02281">
    <property type="entry name" value="clan_AA_DTGA"/>
    <property type="match status" value="1"/>
</dbReference>
<name>A0AAE3HW57_9GAMM</name>
<reference evidence="1" key="1">
    <citation type="journal article" date="2016" name="Genome Announc.">
        <title>Draft Genome Sequences of Two Novel Amoeba-Resistant Intranuclear Bacteria, 'Candidatus Berkiella cookevillensis' and 'Candidatus Berkiella aquae'.</title>
        <authorList>
            <person name="Mehari Y.T."/>
            <person name="Arivett B.A."/>
            <person name="Farone A.L."/>
            <person name="Gunderson J.H."/>
            <person name="Farone M.B."/>
        </authorList>
    </citation>
    <scope>NUCLEOTIDE SEQUENCE</scope>
    <source>
        <strain evidence="1">HT99</strain>
    </source>
</reference>
<dbReference type="Gene3D" id="2.40.70.10">
    <property type="entry name" value="Acid Proteases"/>
    <property type="match status" value="1"/>
</dbReference>
<reference evidence="1" key="2">
    <citation type="submission" date="2021-06" db="EMBL/GenBank/DDBJ databases">
        <title>Genomic Description and Analysis of Intracellular Bacteria, Candidatus Berkiella cookevillensis and Candidatus Berkiella aquae.</title>
        <authorList>
            <person name="Kidane D.T."/>
            <person name="Mehari Y.T."/>
            <person name="Rice F.C."/>
            <person name="Arivett B.A."/>
            <person name="Farone A.L."/>
            <person name="Berk S.G."/>
            <person name="Farone M.B."/>
        </authorList>
    </citation>
    <scope>NUCLEOTIDE SEQUENCE</scope>
    <source>
        <strain evidence="1">HT99</strain>
    </source>
</reference>
<proteinExistence type="predicted"/>
<dbReference type="AlphaFoldDB" id="A0AAE3HW57"/>
<dbReference type="Proteomes" id="UP000051497">
    <property type="component" value="Unassembled WGS sequence"/>
</dbReference>
<keyword evidence="1" id="KW-0645">Protease</keyword>
<dbReference type="GO" id="GO:0004190">
    <property type="term" value="F:aspartic-type endopeptidase activity"/>
    <property type="evidence" value="ECO:0007669"/>
    <property type="project" value="InterPro"/>
</dbReference>
<keyword evidence="2" id="KW-1185">Reference proteome</keyword>
<evidence type="ECO:0000313" key="1">
    <source>
        <dbReference type="EMBL" id="MCS5711494.1"/>
    </source>
</evidence>
<sequence length="212" mass="22973">MQIIRAVVMIIALALSNIINASDEVEILGLGENKVVLNVEGVTRVLHVGETAGGIKVISADIEQCVLEINGQSKAYRMGNQISTHFAKTQKSIVRIVQDNTGLYRSSGMINGQMVNVIVDTGATLVTMNADQAKSLGFNITGKPVPVVTASGKTKGYLINLDKVSLGEIHAYNVQAVIIEGSYPPQILLGMSFLQRLEISHRQQLLELQQKY</sequence>
<accession>A0AAE3HW57</accession>
<comment type="caution">
    <text evidence="1">The sequence shown here is derived from an EMBL/GenBank/DDBJ whole genome shotgun (WGS) entry which is preliminary data.</text>
</comment>
<protein>
    <submittedName>
        <fullName evidence="1">TIGR02281 family clan AA aspartic protease</fullName>
        <ecNumber evidence="1">3.4.23.-</ecNumber>
    </submittedName>
</protein>
<dbReference type="EC" id="3.4.23.-" evidence="1"/>
<dbReference type="SUPFAM" id="SSF50630">
    <property type="entry name" value="Acid proteases"/>
    <property type="match status" value="1"/>
</dbReference>
<keyword evidence="1" id="KW-0378">Hydrolase</keyword>
<dbReference type="Pfam" id="PF13975">
    <property type="entry name" value="gag-asp_proteas"/>
    <property type="match status" value="1"/>
</dbReference>
<dbReference type="InterPro" id="IPR034122">
    <property type="entry name" value="Retropepsin-like_bacterial"/>
</dbReference>
<organism evidence="1 2">
    <name type="scientific">Candidatus Berkiella aquae</name>
    <dbReference type="NCBI Taxonomy" id="295108"/>
    <lineage>
        <taxon>Bacteria</taxon>
        <taxon>Pseudomonadati</taxon>
        <taxon>Pseudomonadota</taxon>
        <taxon>Gammaproteobacteria</taxon>
        <taxon>Candidatus Berkiellales</taxon>
        <taxon>Candidatus Berkiellaceae</taxon>
        <taxon>Candidatus Berkiella</taxon>
    </lineage>
</organism>
<dbReference type="InterPro" id="IPR021109">
    <property type="entry name" value="Peptidase_aspartic_dom_sf"/>
</dbReference>
<dbReference type="InterPro" id="IPR011969">
    <property type="entry name" value="Clan_AA_Asp_peptidase_C"/>
</dbReference>
<dbReference type="GO" id="GO:0006508">
    <property type="term" value="P:proteolysis"/>
    <property type="evidence" value="ECO:0007669"/>
    <property type="project" value="UniProtKB-KW"/>
</dbReference>
<dbReference type="InterPro" id="IPR001969">
    <property type="entry name" value="Aspartic_peptidase_AS"/>
</dbReference>
<dbReference type="PROSITE" id="PS00141">
    <property type="entry name" value="ASP_PROTEASE"/>
    <property type="match status" value="1"/>
</dbReference>
<dbReference type="CDD" id="cd05483">
    <property type="entry name" value="retropepsin_like_bacteria"/>
    <property type="match status" value="1"/>
</dbReference>